<evidence type="ECO:0000256" key="2">
    <source>
        <dbReference type="ARBA" id="ARBA00012247"/>
    </source>
</evidence>
<dbReference type="InterPro" id="IPR017946">
    <property type="entry name" value="PLC-like_Pdiesterase_TIM-brl"/>
</dbReference>
<gene>
    <name evidence="8" type="primary">glpQ</name>
    <name evidence="8" type="ORF">E2F43_04725</name>
</gene>
<dbReference type="Gene3D" id="3.20.20.190">
    <property type="entry name" value="Phosphatidylinositol (PI) phosphodiesterase"/>
    <property type="match status" value="1"/>
</dbReference>
<dbReference type="EC" id="3.1.4.46" evidence="2"/>
<dbReference type="SUPFAM" id="SSF51695">
    <property type="entry name" value="PLC-like phosphodiesterases"/>
    <property type="match status" value="1"/>
</dbReference>
<evidence type="ECO:0000259" key="7">
    <source>
        <dbReference type="PROSITE" id="PS51704"/>
    </source>
</evidence>
<dbReference type="FunFam" id="3.20.20.190:FF:000009">
    <property type="entry name" value="Glycerophosphodiester phosphodiesterase, periplasmic"/>
    <property type="match status" value="1"/>
</dbReference>
<comment type="similarity">
    <text evidence="1">Belongs to the glycerophosphoryl diester phosphodiesterase family.</text>
</comment>
<dbReference type="GO" id="GO:0042597">
    <property type="term" value="C:periplasmic space"/>
    <property type="evidence" value="ECO:0007669"/>
    <property type="project" value="TreeGrafter"/>
</dbReference>
<dbReference type="PANTHER" id="PTHR43620:SF7">
    <property type="entry name" value="GLYCEROPHOSPHODIESTER PHOSPHODIESTERASE GDPD5-RELATED"/>
    <property type="match status" value="1"/>
</dbReference>
<sequence length="329" mass="36956">MWPGWSVNQAEPVVIAHRGASGYLPEHCLAAKAVAHAMGADFIEQDVVLTRDRMPIVLHDIYLESTTDVEQRFGDRARSDGRFYALDFDLAEIRQLRLHERSYRDEAGTERAYFPDRFPLGQSTFSVPTLEEDIQLIAGLDRSRGTTTGLYIELKAPRWHRAQGYDIASAILAVLHRSGYADKPDQVYLQCFDDQTLIDLKTRTSLPLIQLIGDNSWGEDGGVDYDAMRTDHGLAKVASYAQGIGPWIPQVIEQGPQGLQPTELIALARRHRLLVHPYTLRRDQLPEGVDNVDQLHRALFELAGVDGVFTDFPDLTGAYLKSRRSTTGR</sequence>
<comment type="catalytic activity">
    <reaction evidence="6">
        <text>a sn-glycero-3-phosphodiester + H2O = an alcohol + sn-glycerol 3-phosphate + H(+)</text>
        <dbReference type="Rhea" id="RHEA:12969"/>
        <dbReference type="ChEBI" id="CHEBI:15377"/>
        <dbReference type="ChEBI" id="CHEBI:15378"/>
        <dbReference type="ChEBI" id="CHEBI:30879"/>
        <dbReference type="ChEBI" id="CHEBI:57597"/>
        <dbReference type="ChEBI" id="CHEBI:83408"/>
        <dbReference type="EC" id="3.1.4.46"/>
    </reaction>
</comment>
<dbReference type="RefSeq" id="WP_133210096.1">
    <property type="nucleotide sequence ID" value="NZ_SMSE01000001.1"/>
</dbReference>
<evidence type="ECO:0000256" key="3">
    <source>
        <dbReference type="ARBA" id="ARBA00022729"/>
    </source>
</evidence>
<keyword evidence="3" id="KW-0732">Signal</keyword>
<dbReference type="GO" id="GO:0006071">
    <property type="term" value="P:glycerol metabolic process"/>
    <property type="evidence" value="ECO:0007669"/>
    <property type="project" value="UniProtKB-KW"/>
</dbReference>
<proteinExistence type="inferred from homology"/>
<dbReference type="PANTHER" id="PTHR43620">
    <property type="entry name" value="GLYCEROPHOSPHORYL DIESTER PHOSPHODIESTERASE"/>
    <property type="match status" value="1"/>
</dbReference>
<dbReference type="Pfam" id="PF03009">
    <property type="entry name" value="GDPD"/>
    <property type="match status" value="1"/>
</dbReference>
<name>A0A4R5LVR4_9GAMM</name>
<protein>
    <recommendedName>
        <fullName evidence="2">glycerophosphodiester phosphodiesterase</fullName>
        <ecNumber evidence="2">3.1.4.46</ecNumber>
    </recommendedName>
</protein>
<reference evidence="8 9" key="1">
    <citation type="submission" date="2019-03" db="EMBL/GenBank/DDBJ databases">
        <title>Seongchinamella monodicae gen. nov., sp. nov., a novel member of the Gammaproteobacteria isolated from a tidal mudflat of beach.</title>
        <authorList>
            <person name="Yang H.G."/>
            <person name="Kang J.W."/>
            <person name="Lee S.D."/>
        </authorList>
    </citation>
    <scope>NUCLEOTIDE SEQUENCE [LARGE SCALE GENOMIC DNA]</scope>
    <source>
        <strain evidence="8 9">GH4-78</strain>
    </source>
</reference>
<dbReference type="EMBL" id="SMSE01000001">
    <property type="protein sequence ID" value="TDG15539.1"/>
    <property type="molecule type" value="Genomic_DNA"/>
</dbReference>
<evidence type="ECO:0000256" key="6">
    <source>
        <dbReference type="ARBA" id="ARBA00047512"/>
    </source>
</evidence>
<keyword evidence="4" id="KW-0319">Glycerol metabolism</keyword>
<dbReference type="InterPro" id="IPR030395">
    <property type="entry name" value="GP_PDE_dom"/>
</dbReference>
<dbReference type="AlphaFoldDB" id="A0A4R5LVR4"/>
<accession>A0A4R5LVR4</accession>
<dbReference type="PROSITE" id="PS51704">
    <property type="entry name" value="GP_PDE"/>
    <property type="match status" value="1"/>
</dbReference>
<evidence type="ECO:0000256" key="5">
    <source>
        <dbReference type="ARBA" id="ARBA00022801"/>
    </source>
</evidence>
<feature type="domain" description="GP-PDE" evidence="7">
    <location>
        <begin position="12"/>
        <end position="320"/>
    </location>
</feature>
<evidence type="ECO:0000256" key="1">
    <source>
        <dbReference type="ARBA" id="ARBA00007277"/>
    </source>
</evidence>
<organism evidence="8 9">
    <name type="scientific">Seongchinamella unica</name>
    <dbReference type="NCBI Taxonomy" id="2547392"/>
    <lineage>
        <taxon>Bacteria</taxon>
        <taxon>Pseudomonadati</taxon>
        <taxon>Pseudomonadota</taxon>
        <taxon>Gammaproteobacteria</taxon>
        <taxon>Cellvibrionales</taxon>
        <taxon>Halieaceae</taxon>
        <taxon>Seongchinamella</taxon>
    </lineage>
</organism>
<dbReference type="Proteomes" id="UP000295554">
    <property type="component" value="Unassembled WGS sequence"/>
</dbReference>
<evidence type="ECO:0000313" key="9">
    <source>
        <dbReference type="Proteomes" id="UP000295554"/>
    </source>
</evidence>
<comment type="caution">
    <text evidence="8">The sequence shown here is derived from an EMBL/GenBank/DDBJ whole genome shotgun (WGS) entry which is preliminary data.</text>
</comment>
<dbReference type="GO" id="GO:0006629">
    <property type="term" value="P:lipid metabolic process"/>
    <property type="evidence" value="ECO:0007669"/>
    <property type="project" value="InterPro"/>
</dbReference>
<dbReference type="OrthoDB" id="9795622at2"/>
<evidence type="ECO:0000256" key="4">
    <source>
        <dbReference type="ARBA" id="ARBA00022798"/>
    </source>
</evidence>
<keyword evidence="9" id="KW-1185">Reference proteome</keyword>
<dbReference type="GO" id="GO:0008889">
    <property type="term" value="F:glycerophosphodiester phosphodiesterase activity"/>
    <property type="evidence" value="ECO:0007669"/>
    <property type="project" value="UniProtKB-EC"/>
</dbReference>
<dbReference type="NCBIfam" id="NF008354">
    <property type="entry name" value="PRK11143.1"/>
    <property type="match status" value="1"/>
</dbReference>
<keyword evidence="5 8" id="KW-0378">Hydrolase</keyword>
<evidence type="ECO:0000313" key="8">
    <source>
        <dbReference type="EMBL" id="TDG15539.1"/>
    </source>
</evidence>